<dbReference type="AlphaFoldDB" id="A0A3P9N7W6"/>
<sequence length="259" mass="29455">PVRSENVHKEKKLMQTGGQMVESMDPGQKWLISVPPIISVLESTCVVIPCMYDYPKRGHLWEKRPAYWRRGDEIVASNDPKFKVVQEYNGRSAITGTIERSICTWQLDDVRETDSGPFYFTIEIPKFTKFVFSKDTVALNVFLPEPPVMTIEVSNKVTATCTVTHVCPTSPPKFSWSHPGMTETSTKLGNGWLTTSTLTFTPEEADFNKPLNCKVNFNDKKTTEGSMLLVKKMEEFKHLRILFIVGVHLFPSLFTTLVR</sequence>
<protein>
    <recommendedName>
        <fullName evidence="10">Ig-like domain-containing protein</fullName>
    </recommendedName>
</protein>
<evidence type="ECO:0000259" key="10">
    <source>
        <dbReference type="PROSITE" id="PS50835"/>
    </source>
</evidence>
<evidence type="ECO:0000313" key="11">
    <source>
        <dbReference type="Ensembl" id="ENSPREP00000005620.1"/>
    </source>
</evidence>
<dbReference type="InterPro" id="IPR013783">
    <property type="entry name" value="Ig-like_fold"/>
</dbReference>
<name>A0A3P9N7W6_POERE</name>
<evidence type="ECO:0000256" key="1">
    <source>
        <dbReference type="ARBA" id="ARBA00004167"/>
    </source>
</evidence>
<organism evidence="11 12">
    <name type="scientific">Poecilia reticulata</name>
    <name type="common">Guppy</name>
    <name type="synonym">Acanthophacelus reticulatus</name>
    <dbReference type="NCBI Taxonomy" id="8081"/>
    <lineage>
        <taxon>Eukaryota</taxon>
        <taxon>Metazoa</taxon>
        <taxon>Chordata</taxon>
        <taxon>Craniata</taxon>
        <taxon>Vertebrata</taxon>
        <taxon>Euteleostomi</taxon>
        <taxon>Actinopterygii</taxon>
        <taxon>Neopterygii</taxon>
        <taxon>Teleostei</taxon>
        <taxon>Neoteleostei</taxon>
        <taxon>Acanthomorphata</taxon>
        <taxon>Ovalentaria</taxon>
        <taxon>Atherinomorphae</taxon>
        <taxon>Cyprinodontiformes</taxon>
        <taxon>Poeciliidae</taxon>
        <taxon>Poeciliinae</taxon>
        <taxon>Poecilia</taxon>
    </lineage>
</organism>
<dbReference type="GO" id="GO:0033691">
    <property type="term" value="F:sialic acid binding"/>
    <property type="evidence" value="ECO:0007669"/>
    <property type="project" value="TreeGrafter"/>
</dbReference>
<dbReference type="Gene3D" id="2.60.40.10">
    <property type="entry name" value="Immunoglobulins"/>
    <property type="match status" value="2"/>
</dbReference>
<dbReference type="InterPro" id="IPR003599">
    <property type="entry name" value="Ig_sub"/>
</dbReference>
<evidence type="ECO:0000256" key="7">
    <source>
        <dbReference type="ARBA" id="ARBA00023157"/>
    </source>
</evidence>
<evidence type="ECO:0000256" key="3">
    <source>
        <dbReference type="ARBA" id="ARBA00022734"/>
    </source>
</evidence>
<dbReference type="InterPro" id="IPR007110">
    <property type="entry name" value="Ig-like_dom"/>
</dbReference>
<dbReference type="InterPro" id="IPR051036">
    <property type="entry name" value="SIGLEC"/>
</dbReference>
<keyword evidence="6 9" id="KW-0472">Membrane</keyword>
<dbReference type="InterPro" id="IPR013162">
    <property type="entry name" value="CD80_C2-set"/>
</dbReference>
<dbReference type="PANTHER" id="PTHR12035">
    <property type="entry name" value="SIALIC ACID BINDING IMMUNOGLOBULIN-LIKE LECTIN"/>
    <property type="match status" value="1"/>
</dbReference>
<feature type="domain" description="Ig-like" evidence="10">
    <location>
        <begin position="125"/>
        <end position="223"/>
    </location>
</feature>
<dbReference type="GO" id="GO:0007155">
    <property type="term" value="P:cell adhesion"/>
    <property type="evidence" value="ECO:0007669"/>
    <property type="project" value="UniProtKB-KW"/>
</dbReference>
<keyword evidence="3" id="KW-0430">Lectin</keyword>
<dbReference type="GeneTree" id="ENSGT01150000286924"/>
<evidence type="ECO:0000256" key="8">
    <source>
        <dbReference type="ARBA" id="ARBA00038361"/>
    </source>
</evidence>
<comment type="subcellular location">
    <subcellularLocation>
        <location evidence="1">Membrane</location>
        <topology evidence="1">Single-pass membrane protein</topology>
    </subcellularLocation>
</comment>
<dbReference type="Proteomes" id="UP000242638">
    <property type="component" value="Unassembled WGS sequence"/>
</dbReference>
<evidence type="ECO:0000313" key="12">
    <source>
        <dbReference type="Proteomes" id="UP000242638"/>
    </source>
</evidence>
<evidence type="ECO:0000256" key="5">
    <source>
        <dbReference type="ARBA" id="ARBA00022989"/>
    </source>
</evidence>
<evidence type="ECO:0000256" key="2">
    <source>
        <dbReference type="ARBA" id="ARBA00022692"/>
    </source>
</evidence>
<keyword evidence="7" id="KW-1015">Disulfide bond</keyword>
<reference evidence="11" key="3">
    <citation type="submission" date="2025-09" db="UniProtKB">
        <authorList>
            <consortium name="Ensembl"/>
        </authorList>
    </citation>
    <scope>IDENTIFICATION</scope>
    <source>
        <strain evidence="11">Guanapo</strain>
    </source>
</reference>
<keyword evidence="5 9" id="KW-1133">Transmembrane helix</keyword>
<reference evidence="12" key="1">
    <citation type="submission" date="2013-11" db="EMBL/GenBank/DDBJ databases">
        <title>The genomic landscape of the Guanapo guppy.</title>
        <authorList>
            <person name="Kuenstner A."/>
            <person name="Dreyer C."/>
        </authorList>
    </citation>
    <scope>NUCLEOTIDE SEQUENCE</scope>
    <source>
        <strain evidence="12">Guanapo</strain>
    </source>
</reference>
<dbReference type="GO" id="GO:0005886">
    <property type="term" value="C:plasma membrane"/>
    <property type="evidence" value="ECO:0007669"/>
    <property type="project" value="TreeGrafter"/>
</dbReference>
<comment type="similarity">
    <text evidence="8">Belongs to the immunoglobulin superfamily. SIGLEC (sialic acid binding Ig-like lectin) family.</text>
</comment>
<keyword evidence="4" id="KW-0130">Cell adhesion</keyword>
<evidence type="ECO:0000256" key="9">
    <source>
        <dbReference type="SAM" id="Phobius"/>
    </source>
</evidence>
<dbReference type="SUPFAM" id="SSF48726">
    <property type="entry name" value="Immunoglobulin"/>
    <property type="match status" value="2"/>
</dbReference>
<dbReference type="SMART" id="SM00409">
    <property type="entry name" value="IG"/>
    <property type="match status" value="2"/>
</dbReference>
<proteinExistence type="inferred from homology"/>
<dbReference type="PROSITE" id="PS50835">
    <property type="entry name" value="IG_LIKE"/>
    <property type="match status" value="1"/>
</dbReference>
<dbReference type="Ensembl" id="ENSPRET00000005696.1">
    <property type="protein sequence ID" value="ENSPREP00000005620.1"/>
    <property type="gene ID" value="ENSPREG00000003903.1"/>
</dbReference>
<feature type="transmembrane region" description="Helical" evidence="9">
    <location>
        <begin position="239"/>
        <end position="258"/>
    </location>
</feature>
<keyword evidence="2 9" id="KW-0812">Transmembrane</keyword>
<evidence type="ECO:0000256" key="4">
    <source>
        <dbReference type="ARBA" id="ARBA00022889"/>
    </source>
</evidence>
<accession>A0A3P9N7W6</accession>
<dbReference type="Pfam" id="PF08205">
    <property type="entry name" value="C2-set_2"/>
    <property type="match status" value="1"/>
</dbReference>
<dbReference type="InterPro" id="IPR036179">
    <property type="entry name" value="Ig-like_dom_sf"/>
</dbReference>
<reference evidence="11" key="2">
    <citation type="submission" date="2025-08" db="UniProtKB">
        <authorList>
            <consortium name="Ensembl"/>
        </authorList>
    </citation>
    <scope>IDENTIFICATION</scope>
    <source>
        <strain evidence="11">Guanapo</strain>
    </source>
</reference>
<dbReference type="PANTHER" id="PTHR12035:SF125">
    <property type="entry name" value="SIALIC ACID-BINDING IG-LIKE LECTIN 5"/>
    <property type="match status" value="1"/>
</dbReference>
<evidence type="ECO:0000256" key="6">
    <source>
        <dbReference type="ARBA" id="ARBA00023136"/>
    </source>
</evidence>
<keyword evidence="12" id="KW-1185">Reference proteome</keyword>
<dbReference type="GO" id="GO:0030246">
    <property type="term" value="F:carbohydrate binding"/>
    <property type="evidence" value="ECO:0007669"/>
    <property type="project" value="UniProtKB-KW"/>
</dbReference>